<dbReference type="GO" id="GO:0003677">
    <property type="term" value="F:DNA binding"/>
    <property type="evidence" value="ECO:0007669"/>
    <property type="project" value="UniProtKB-KW"/>
</dbReference>
<feature type="domain" description="Type I restriction modification DNA specificity" evidence="5">
    <location>
        <begin position="145"/>
        <end position="257"/>
    </location>
</feature>
<evidence type="ECO:0000256" key="4">
    <source>
        <dbReference type="SAM" id="Coils"/>
    </source>
</evidence>
<dbReference type="PANTHER" id="PTHR43140">
    <property type="entry name" value="TYPE-1 RESTRICTION ENZYME ECOKI SPECIFICITY PROTEIN"/>
    <property type="match status" value="1"/>
</dbReference>
<dbReference type="RefSeq" id="WP_123356039.1">
    <property type="nucleotide sequence ID" value="NZ_MOBM01000002.1"/>
</dbReference>
<proteinExistence type="inferred from homology"/>
<dbReference type="CDD" id="cd17521">
    <property type="entry name" value="RMtype1_S_Sau13435ORF2165P_TRD2-CR2_like"/>
    <property type="match status" value="1"/>
</dbReference>
<keyword evidence="6" id="KW-0540">Nuclease</keyword>
<dbReference type="GO" id="GO:0009307">
    <property type="term" value="P:DNA restriction-modification system"/>
    <property type="evidence" value="ECO:0007669"/>
    <property type="project" value="UniProtKB-KW"/>
</dbReference>
<evidence type="ECO:0000259" key="5">
    <source>
        <dbReference type="Pfam" id="PF01420"/>
    </source>
</evidence>
<keyword evidence="3" id="KW-0238">DNA-binding</keyword>
<organism evidence="6 7">
    <name type="scientific">Pseudomonas frederiksbergensis</name>
    <dbReference type="NCBI Taxonomy" id="104087"/>
    <lineage>
        <taxon>Bacteria</taxon>
        <taxon>Pseudomonadati</taxon>
        <taxon>Pseudomonadota</taxon>
        <taxon>Gammaproteobacteria</taxon>
        <taxon>Pseudomonadales</taxon>
        <taxon>Pseudomonadaceae</taxon>
        <taxon>Pseudomonas</taxon>
    </lineage>
</organism>
<comment type="caution">
    <text evidence="6">The sequence shown here is derived from an EMBL/GenBank/DDBJ whole genome shotgun (WGS) entry which is preliminary data.</text>
</comment>
<keyword evidence="6" id="KW-0378">Hydrolase</keyword>
<dbReference type="InterPro" id="IPR000055">
    <property type="entry name" value="Restrct_endonuc_typeI_TRD"/>
</dbReference>
<evidence type="ECO:0000313" key="6">
    <source>
        <dbReference type="EMBL" id="RON19783.1"/>
    </source>
</evidence>
<evidence type="ECO:0000313" key="7">
    <source>
        <dbReference type="Proteomes" id="UP000284002"/>
    </source>
</evidence>
<accession>A0A423I2Y7</accession>
<dbReference type="Gene3D" id="3.90.220.20">
    <property type="entry name" value="DNA methylase specificity domains"/>
    <property type="match status" value="2"/>
</dbReference>
<dbReference type="InterPro" id="IPR044946">
    <property type="entry name" value="Restrct_endonuc_typeI_TRD_sf"/>
</dbReference>
<keyword evidence="6" id="KW-0255">Endonuclease</keyword>
<dbReference type="Proteomes" id="UP000284002">
    <property type="component" value="Unassembled WGS sequence"/>
</dbReference>
<feature type="coiled-coil region" evidence="4">
    <location>
        <begin position="537"/>
        <end position="564"/>
    </location>
</feature>
<evidence type="ECO:0000256" key="3">
    <source>
        <dbReference type="ARBA" id="ARBA00023125"/>
    </source>
</evidence>
<dbReference type="PANTHER" id="PTHR43140:SF1">
    <property type="entry name" value="TYPE I RESTRICTION ENZYME ECOKI SPECIFICITY SUBUNIT"/>
    <property type="match status" value="1"/>
</dbReference>
<evidence type="ECO:0000256" key="2">
    <source>
        <dbReference type="ARBA" id="ARBA00022747"/>
    </source>
</evidence>
<gene>
    <name evidence="6" type="ORF">BK662_01270</name>
</gene>
<keyword evidence="4" id="KW-0175">Coiled coil</keyword>
<reference evidence="6 7" key="1">
    <citation type="submission" date="2016-10" db="EMBL/GenBank/DDBJ databases">
        <title>Comparative genome analysis of multiple Pseudomonas spp. focuses on biocontrol and plant growth promoting traits.</title>
        <authorList>
            <person name="Tao X.-Y."/>
            <person name="Taylor C.G."/>
        </authorList>
    </citation>
    <scope>NUCLEOTIDE SEQUENCE [LARGE SCALE GENOMIC DNA]</scope>
    <source>
        <strain evidence="6 7">36C6</strain>
    </source>
</reference>
<dbReference type="EMBL" id="MOBM01000002">
    <property type="protein sequence ID" value="RON19783.1"/>
    <property type="molecule type" value="Genomic_DNA"/>
</dbReference>
<dbReference type="AlphaFoldDB" id="A0A423I2Y7"/>
<dbReference type="CDD" id="cd17253">
    <property type="entry name" value="RMtype1_S_Eco933I-TRD2-CR2_like"/>
    <property type="match status" value="1"/>
</dbReference>
<keyword evidence="2" id="KW-0680">Restriction system</keyword>
<dbReference type="InterPro" id="IPR051212">
    <property type="entry name" value="Type-I_RE_S_subunit"/>
</dbReference>
<dbReference type="SUPFAM" id="SSF116734">
    <property type="entry name" value="DNA methylase specificity domain"/>
    <property type="match status" value="2"/>
</dbReference>
<protein>
    <submittedName>
        <fullName evidence="6">Restriction endonuclease</fullName>
    </submittedName>
</protein>
<name>A0A423I2Y7_9PSED</name>
<evidence type="ECO:0000256" key="1">
    <source>
        <dbReference type="ARBA" id="ARBA00010923"/>
    </source>
</evidence>
<dbReference type="Pfam" id="PF01420">
    <property type="entry name" value="Methylase_S"/>
    <property type="match status" value="2"/>
</dbReference>
<dbReference type="GO" id="GO:0004519">
    <property type="term" value="F:endonuclease activity"/>
    <property type="evidence" value="ECO:0007669"/>
    <property type="project" value="UniProtKB-KW"/>
</dbReference>
<comment type="similarity">
    <text evidence="1">Belongs to the type-I restriction system S methylase family.</text>
</comment>
<feature type="domain" description="Type I restriction modification DNA specificity" evidence="5">
    <location>
        <begin position="371"/>
        <end position="552"/>
    </location>
</feature>
<sequence>MTTLLTDNLPLLAGAPNGIKKLRELILELAVRGKLVPQDPSDEPASELLKRIAAEKTRLVTEGKLKKQKPLAEIANEERPFELPAGWGWSQLGRISSDVQYGFTASADHQSGEPLLLRITDIQNDGVNWDTVPGCDISPSEITGYELKDGDIVIARTGGTIGKSYLVSGLTHSAVFASYLIRIGRLDAIFPNFTKVFLGSQFYWKQLYANSMGTGQPNVNGTALKGLLIPLAPMEEQHRIVAKVDELMTLCDRMEAQQADSESAHAQLVQVLLDSLTQASDATDFATNWQCLAEHFHTLFTTEPSIDLLKQTLMQLAVMGKLVPQDPNDESASEFVKRIQAEKQSYLAKSKARKQKDLAADLQPEPPFDVPAGWEWQTIDDVLHVTGGVTLGRKLGGRKLLSKPYLRVANVQRGRLEMERIKEVEVPEDEVEKYLLRNGDLLITEGGDWDKVGRTAIWRDELPECLHQNHVFRARAVVTDWEPRWAEMYLNSASAREYFAGSSKQTTNLASINMTQLRACAFPLPPLGEQQRIVAKVDQLMALCDQLKTRLTQARQLNAQLASTLVERSLAEDSQQGPIATDRQVARTLLAAEVTHRLHSQRTFGQRKLQKVIYLAEHVARLNAIQGDYLRDAAGPHDRQLMTKVEVELKNHQWYERFERETIGHAYRPLSQAGQHRQAYSRAWSVAERATIEQVIELMRDWDTDRCEMTVTLYAAWNDFILEGRPVSDDAIVDEVMHSWNDTKLRFGKLEWLAVLAEMKKHKILMPTGFGKRTTGGMLSLPGFE</sequence>